<keyword evidence="4" id="KW-0720">Serine protease</keyword>
<dbReference type="AlphaFoldDB" id="M0F9L2"/>
<keyword evidence="2" id="KW-0645">Protease</keyword>
<feature type="domain" description="Peptidase S49" evidence="6">
    <location>
        <begin position="183"/>
        <end position="226"/>
    </location>
</feature>
<dbReference type="PATRIC" id="fig|1227481.4.peg.1794"/>
<evidence type="ECO:0000256" key="1">
    <source>
        <dbReference type="ARBA" id="ARBA00008683"/>
    </source>
</evidence>
<reference evidence="7 8" key="1">
    <citation type="journal article" date="2014" name="PLoS Genet.">
        <title>Phylogenetically driven sequencing of extremely halophilic archaea reveals strategies for static and dynamic osmo-response.</title>
        <authorList>
            <person name="Becker E.A."/>
            <person name="Seitzer P.M."/>
            <person name="Tritt A."/>
            <person name="Larsen D."/>
            <person name="Krusor M."/>
            <person name="Yao A.I."/>
            <person name="Wu D."/>
            <person name="Madern D."/>
            <person name="Eisen J.A."/>
            <person name="Darling A.E."/>
            <person name="Facciotti M.T."/>
        </authorList>
    </citation>
    <scope>NUCLEOTIDE SEQUENCE [LARGE SCALE GENOMIC DNA]</scope>
    <source>
        <strain evidence="7 8">ATCC 700873</strain>
    </source>
</reference>
<gene>
    <name evidence="7" type="ORF">C467_09144</name>
</gene>
<dbReference type="PANTHER" id="PTHR42987:SF4">
    <property type="entry name" value="PROTEASE SOHB-RELATED"/>
    <property type="match status" value="1"/>
</dbReference>
<feature type="compositionally biased region" description="Polar residues" evidence="5">
    <location>
        <begin position="53"/>
        <end position="68"/>
    </location>
</feature>
<dbReference type="SUPFAM" id="SSF52096">
    <property type="entry name" value="ClpP/crotonase"/>
    <property type="match status" value="1"/>
</dbReference>
<dbReference type="EMBL" id="AOJO01000039">
    <property type="protein sequence ID" value="ELZ55937.1"/>
    <property type="molecule type" value="Genomic_DNA"/>
</dbReference>
<feature type="region of interest" description="Disordered" evidence="5">
    <location>
        <begin position="385"/>
        <end position="418"/>
    </location>
</feature>
<dbReference type="PANTHER" id="PTHR42987">
    <property type="entry name" value="PEPTIDASE S49"/>
    <property type="match status" value="1"/>
</dbReference>
<keyword evidence="3" id="KW-0378">Hydrolase</keyword>
<feature type="compositionally biased region" description="Basic and acidic residues" evidence="5">
    <location>
        <begin position="241"/>
        <end position="252"/>
    </location>
</feature>
<comment type="similarity">
    <text evidence="1">Belongs to the peptidase S49 family.</text>
</comment>
<sequence length="418" mass="42303">MRLRDDDDDETTHDAATAAPNEDGSMSSDDESARTPTESPDDATTPKGDRSTAGRSQSTAGRSQSTADRSPPTAERPVSDGGRATGLDRIETRHAVGVAAILAVAAGLLVAPGVYGAVTGPDGTVAVVEIDGSIDSATAQHVEDNLRDARTNDSIEAVVLEVDSGGGLPAQSERMYAAVDRTASVMPVYAAVDTLGASGAYLAIAPADRIYVAPSAQAVGSVGVAGTAPAPSGPNAGGTGPDKRGSDPDTQRERRQTLANLFLENVIEQRGDEIELDREEIAHADAYLGTEAVENGFADEFGFVDGAVADAASEAGLGDYAVDTRRMESPVPSGLSLLERDDGTVVVADASDDELGDGLVLAVAPAAWDETVGDDVVMTSYTGRLPADGDAADAEATTGGGGNATTDDAAAANGGDGE</sequence>
<evidence type="ECO:0000256" key="2">
    <source>
        <dbReference type="ARBA" id="ARBA00022670"/>
    </source>
</evidence>
<evidence type="ECO:0000313" key="7">
    <source>
        <dbReference type="EMBL" id="ELZ55937.1"/>
    </source>
</evidence>
<dbReference type="GO" id="GO:0008236">
    <property type="term" value="F:serine-type peptidase activity"/>
    <property type="evidence" value="ECO:0007669"/>
    <property type="project" value="UniProtKB-KW"/>
</dbReference>
<dbReference type="CDD" id="cd07023">
    <property type="entry name" value="S49_Sppa_N_C"/>
    <property type="match status" value="1"/>
</dbReference>
<evidence type="ECO:0000256" key="4">
    <source>
        <dbReference type="ARBA" id="ARBA00022825"/>
    </source>
</evidence>
<protein>
    <submittedName>
        <fullName evidence="7">Signal peptide peptidase</fullName>
    </submittedName>
</protein>
<feature type="region of interest" description="Disordered" evidence="5">
    <location>
        <begin position="1"/>
        <end position="85"/>
    </location>
</feature>
<dbReference type="InterPro" id="IPR047272">
    <property type="entry name" value="S49_SppA_C"/>
</dbReference>
<dbReference type="GO" id="GO:0006508">
    <property type="term" value="P:proteolysis"/>
    <property type="evidence" value="ECO:0007669"/>
    <property type="project" value="UniProtKB-KW"/>
</dbReference>
<dbReference type="STRING" id="1227481.C467_09144"/>
<feature type="region of interest" description="Disordered" evidence="5">
    <location>
        <begin position="227"/>
        <end position="252"/>
    </location>
</feature>
<evidence type="ECO:0000259" key="6">
    <source>
        <dbReference type="Pfam" id="PF01343"/>
    </source>
</evidence>
<comment type="caution">
    <text evidence="7">The sequence shown here is derived from an EMBL/GenBank/DDBJ whole genome shotgun (WGS) entry which is preliminary data.</text>
</comment>
<evidence type="ECO:0000313" key="8">
    <source>
        <dbReference type="Proteomes" id="UP000011689"/>
    </source>
</evidence>
<feature type="compositionally biased region" description="Acidic residues" evidence="5">
    <location>
        <begin position="1"/>
        <end position="11"/>
    </location>
</feature>
<dbReference type="InterPro" id="IPR002142">
    <property type="entry name" value="Peptidase_S49"/>
</dbReference>
<evidence type="ECO:0000256" key="3">
    <source>
        <dbReference type="ARBA" id="ARBA00022801"/>
    </source>
</evidence>
<proteinExistence type="inferred from homology"/>
<dbReference type="Proteomes" id="UP000011689">
    <property type="component" value="Unassembled WGS sequence"/>
</dbReference>
<feature type="compositionally biased region" description="Low complexity" evidence="5">
    <location>
        <begin position="404"/>
        <end position="418"/>
    </location>
</feature>
<name>M0F9L2_9EURY</name>
<accession>M0F9L2</accession>
<dbReference type="InterPro" id="IPR029045">
    <property type="entry name" value="ClpP/crotonase-like_dom_sf"/>
</dbReference>
<dbReference type="Pfam" id="PF01343">
    <property type="entry name" value="Peptidase_S49"/>
    <property type="match status" value="1"/>
</dbReference>
<dbReference type="Gene3D" id="3.90.226.10">
    <property type="entry name" value="2-enoyl-CoA Hydratase, Chain A, domain 1"/>
    <property type="match status" value="1"/>
</dbReference>
<evidence type="ECO:0000256" key="5">
    <source>
        <dbReference type="SAM" id="MobiDB-lite"/>
    </source>
</evidence>
<organism evidence="7 8">
    <name type="scientific">Halorubrum hochstenium ATCC 700873</name>
    <dbReference type="NCBI Taxonomy" id="1227481"/>
    <lineage>
        <taxon>Archaea</taxon>
        <taxon>Methanobacteriati</taxon>
        <taxon>Methanobacteriota</taxon>
        <taxon>Stenosarchaea group</taxon>
        <taxon>Halobacteria</taxon>
        <taxon>Halobacteriales</taxon>
        <taxon>Haloferacaceae</taxon>
        <taxon>Halorubrum</taxon>
    </lineage>
</organism>
<keyword evidence="8" id="KW-1185">Reference proteome</keyword>